<feature type="domain" description="N-acetyltransferase" evidence="3">
    <location>
        <begin position="5"/>
        <end position="168"/>
    </location>
</feature>
<keyword evidence="1 4" id="KW-0808">Transferase</keyword>
<dbReference type="GO" id="GO:0016747">
    <property type="term" value="F:acyltransferase activity, transferring groups other than amino-acyl groups"/>
    <property type="evidence" value="ECO:0007669"/>
    <property type="project" value="InterPro"/>
</dbReference>
<accession>A0A328BPJ6</accession>
<dbReference type="CDD" id="cd04301">
    <property type="entry name" value="NAT_SF"/>
    <property type="match status" value="1"/>
</dbReference>
<proteinExistence type="predicted"/>
<gene>
    <name evidence="4" type="ORF">DLM85_12360</name>
</gene>
<sequence length="180" mass="19271">MTPDMPLRPATLADLPAVAALANWAYRGEGGPVGWTAEGHLLGGPRTDEAALQALLTRHAPEHAALLLAHTAAGRLVGCVFVHPQADALYLGLLTVAPDHQGTGLGRQLLLAAEAYARQHRRPVVRMTVLEARPDLLAWYARRGYQPTGRTEPLPAEGSHGQARQPLTLLVLEKRVSDVG</sequence>
<dbReference type="InterPro" id="IPR050832">
    <property type="entry name" value="Bact_Acetyltransf"/>
</dbReference>
<dbReference type="InterPro" id="IPR016181">
    <property type="entry name" value="Acyl_CoA_acyltransferase"/>
</dbReference>
<keyword evidence="5" id="KW-1185">Reference proteome</keyword>
<dbReference type="AlphaFoldDB" id="A0A328BPJ6"/>
<evidence type="ECO:0000313" key="5">
    <source>
        <dbReference type="Proteomes" id="UP000248553"/>
    </source>
</evidence>
<dbReference type="Pfam" id="PF13673">
    <property type="entry name" value="Acetyltransf_10"/>
    <property type="match status" value="1"/>
</dbReference>
<evidence type="ECO:0000256" key="2">
    <source>
        <dbReference type="ARBA" id="ARBA00023315"/>
    </source>
</evidence>
<dbReference type="EMBL" id="QHKM01000003">
    <property type="protein sequence ID" value="RAK66988.1"/>
    <property type="molecule type" value="Genomic_DNA"/>
</dbReference>
<dbReference type="PROSITE" id="PS51186">
    <property type="entry name" value="GNAT"/>
    <property type="match status" value="1"/>
</dbReference>
<keyword evidence="2" id="KW-0012">Acyltransferase</keyword>
<comment type="caution">
    <text evidence="4">The sequence shown here is derived from an EMBL/GenBank/DDBJ whole genome shotgun (WGS) entry which is preliminary data.</text>
</comment>
<evidence type="ECO:0000256" key="1">
    <source>
        <dbReference type="ARBA" id="ARBA00022679"/>
    </source>
</evidence>
<dbReference type="PANTHER" id="PTHR43877">
    <property type="entry name" value="AMINOALKYLPHOSPHONATE N-ACETYLTRANSFERASE-RELATED-RELATED"/>
    <property type="match status" value="1"/>
</dbReference>
<evidence type="ECO:0000313" key="4">
    <source>
        <dbReference type="EMBL" id="RAK66988.1"/>
    </source>
</evidence>
<dbReference type="Gene3D" id="3.40.630.30">
    <property type="match status" value="1"/>
</dbReference>
<reference evidence="5" key="1">
    <citation type="submission" date="2018-05" db="EMBL/GenBank/DDBJ databases">
        <authorList>
            <person name="Nie L."/>
        </authorList>
    </citation>
    <scope>NUCLEOTIDE SEQUENCE [LARGE SCALE GENOMIC DNA]</scope>
    <source>
        <strain evidence="5">NL</strain>
    </source>
</reference>
<organism evidence="4 5">
    <name type="scientific">Hymenobacter edaphi</name>
    <dbReference type="NCBI Taxonomy" id="2211146"/>
    <lineage>
        <taxon>Bacteria</taxon>
        <taxon>Pseudomonadati</taxon>
        <taxon>Bacteroidota</taxon>
        <taxon>Cytophagia</taxon>
        <taxon>Cytophagales</taxon>
        <taxon>Hymenobacteraceae</taxon>
        <taxon>Hymenobacter</taxon>
    </lineage>
</organism>
<name>A0A328BPJ6_9BACT</name>
<dbReference type="OrthoDB" id="9796381at2"/>
<dbReference type="RefSeq" id="WP_111478409.1">
    <property type="nucleotide sequence ID" value="NZ_QHKM01000003.1"/>
</dbReference>
<evidence type="ECO:0000259" key="3">
    <source>
        <dbReference type="PROSITE" id="PS51186"/>
    </source>
</evidence>
<dbReference type="Proteomes" id="UP000248553">
    <property type="component" value="Unassembled WGS sequence"/>
</dbReference>
<dbReference type="SUPFAM" id="SSF55729">
    <property type="entry name" value="Acyl-CoA N-acyltransferases (Nat)"/>
    <property type="match status" value="1"/>
</dbReference>
<dbReference type="InterPro" id="IPR000182">
    <property type="entry name" value="GNAT_dom"/>
</dbReference>
<protein>
    <submittedName>
        <fullName evidence="4">GNAT family N-acetyltransferase</fullName>
    </submittedName>
</protein>